<feature type="domain" description="Integrase catalytic" evidence="1">
    <location>
        <begin position="2"/>
        <end position="28"/>
    </location>
</feature>
<dbReference type="Pfam" id="PF13333">
    <property type="entry name" value="rve_2"/>
    <property type="match status" value="1"/>
</dbReference>
<dbReference type="Proteomes" id="UP001527057">
    <property type="component" value="Unassembled WGS sequence"/>
</dbReference>
<dbReference type="RefSeq" id="WP_268557945.1">
    <property type="nucleotide sequence ID" value="NZ_JAMDMH010000015.1"/>
</dbReference>
<dbReference type="InterPro" id="IPR001584">
    <property type="entry name" value="Integrase_cat-core"/>
</dbReference>
<evidence type="ECO:0000313" key="2">
    <source>
        <dbReference type="EMBL" id="MCY9575995.1"/>
    </source>
</evidence>
<gene>
    <name evidence="2" type="ORF">M5W27_09090</name>
</gene>
<sequence length="32" mass="3908">TVKEYIYYYNNIRIQTKLNNQSPINYRQLAVS</sequence>
<protein>
    <submittedName>
        <fullName evidence="2">IS3 family transposase</fullName>
    </submittedName>
</protein>
<name>A0ABT4F3F8_9BACI</name>
<reference evidence="2 3" key="1">
    <citation type="submission" date="2022-05" db="EMBL/GenBank/DDBJ databases">
        <title>Genome Sequencing of Bee-Associated Microbes.</title>
        <authorList>
            <person name="Dunlap C."/>
        </authorList>
    </citation>
    <scope>NUCLEOTIDE SEQUENCE [LARGE SCALE GENOMIC DNA]</scope>
    <source>
        <strain evidence="2 3">CBP-1093</strain>
    </source>
</reference>
<keyword evidence="3" id="KW-1185">Reference proteome</keyword>
<evidence type="ECO:0000313" key="3">
    <source>
        <dbReference type="Proteomes" id="UP001527057"/>
    </source>
</evidence>
<accession>A0ABT4F3F8</accession>
<proteinExistence type="predicted"/>
<organism evidence="2 3">
    <name type="scientific">Bacillus xiamenensis</name>
    <dbReference type="NCBI Taxonomy" id="1178537"/>
    <lineage>
        <taxon>Bacteria</taxon>
        <taxon>Bacillati</taxon>
        <taxon>Bacillota</taxon>
        <taxon>Bacilli</taxon>
        <taxon>Bacillales</taxon>
        <taxon>Bacillaceae</taxon>
        <taxon>Bacillus</taxon>
    </lineage>
</organism>
<feature type="non-terminal residue" evidence="2">
    <location>
        <position position="1"/>
    </location>
</feature>
<dbReference type="EMBL" id="JAMDMH010000015">
    <property type="protein sequence ID" value="MCY9575995.1"/>
    <property type="molecule type" value="Genomic_DNA"/>
</dbReference>
<evidence type="ECO:0000259" key="1">
    <source>
        <dbReference type="Pfam" id="PF13333"/>
    </source>
</evidence>
<comment type="caution">
    <text evidence="2">The sequence shown here is derived from an EMBL/GenBank/DDBJ whole genome shotgun (WGS) entry which is preliminary data.</text>
</comment>